<gene>
    <name evidence="1" type="ORF">CCACVL1_02142</name>
</gene>
<organism evidence="1 2">
    <name type="scientific">Corchorus capsularis</name>
    <name type="common">Jute</name>
    <dbReference type="NCBI Taxonomy" id="210143"/>
    <lineage>
        <taxon>Eukaryota</taxon>
        <taxon>Viridiplantae</taxon>
        <taxon>Streptophyta</taxon>
        <taxon>Embryophyta</taxon>
        <taxon>Tracheophyta</taxon>
        <taxon>Spermatophyta</taxon>
        <taxon>Magnoliopsida</taxon>
        <taxon>eudicotyledons</taxon>
        <taxon>Gunneridae</taxon>
        <taxon>Pentapetalae</taxon>
        <taxon>rosids</taxon>
        <taxon>malvids</taxon>
        <taxon>Malvales</taxon>
        <taxon>Malvaceae</taxon>
        <taxon>Grewioideae</taxon>
        <taxon>Apeibeae</taxon>
        <taxon>Corchorus</taxon>
    </lineage>
</organism>
<dbReference type="Gramene" id="OMP04719">
    <property type="protein sequence ID" value="OMP04719"/>
    <property type="gene ID" value="CCACVL1_02142"/>
</dbReference>
<protein>
    <submittedName>
        <fullName evidence="1">Uncharacterized protein</fullName>
    </submittedName>
</protein>
<reference evidence="1 2" key="1">
    <citation type="submission" date="2013-09" db="EMBL/GenBank/DDBJ databases">
        <title>Corchorus capsularis genome sequencing.</title>
        <authorList>
            <person name="Alam M."/>
            <person name="Haque M.S."/>
            <person name="Islam M.S."/>
            <person name="Emdad E.M."/>
            <person name="Islam M.M."/>
            <person name="Ahmed B."/>
            <person name="Halim A."/>
            <person name="Hossen Q.M.M."/>
            <person name="Hossain M.Z."/>
            <person name="Ahmed R."/>
            <person name="Khan M.M."/>
            <person name="Islam R."/>
            <person name="Rashid M.M."/>
            <person name="Khan S.A."/>
            <person name="Rahman M.S."/>
            <person name="Alam M."/>
        </authorList>
    </citation>
    <scope>NUCLEOTIDE SEQUENCE [LARGE SCALE GENOMIC DNA]</scope>
    <source>
        <strain evidence="2">cv. CVL-1</strain>
        <tissue evidence="1">Whole seedling</tissue>
    </source>
</reference>
<dbReference type="Proteomes" id="UP000188268">
    <property type="component" value="Unassembled WGS sequence"/>
</dbReference>
<sequence length="29" mass="3278">MSDTPQTKLAVGYGFGSRILVINFHLKRQ</sequence>
<keyword evidence="2" id="KW-1185">Reference proteome</keyword>
<dbReference type="AlphaFoldDB" id="A0A1R3KCF5"/>
<accession>A0A1R3KCF5</accession>
<evidence type="ECO:0000313" key="2">
    <source>
        <dbReference type="Proteomes" id="UP000188268"/>
    </source>
</evidence>
<proteinExistence type="predicted"/>
<name>A0A1R3KCF5_COCAP</name>
<dbReference type="EMBL" id="AWWV01005665">
    <property type="protein sequence ID" value="OMP04719.1"/>
    <property type="molecule type" value="Genomic_DNA"/>
</dbReference>
<comment type="caution">
    <text evidence="1">The sequence shown here is derived from an EMBL/GenBank/DDBJ whole genome shotgun (WGS) entry which is preliminary data.</text>
</comment>
<evidence type="ECO:0000313" key="1">
    <source>
        <dbReference type="EMBL" id="OMP04719.1"/>
    </source>
</evidence>